<sequence length="95" mass="10190">MAPIKRKGSEESIDCFRGGSPHEPVGPVPAAAKVKAPAKEIGSGHCGSVKENRSPASQDREREGRSGDRERGSHREGRVLSREWEGEGGSGKIER</sequence>
<feature type="region of interest" description="Disordered" evidence="1">
    <location>
        <begin position="1"/>
        <end position="95"/>
    </location>
</feature>
<organism evidence="2 3">
    <name type="scientific">Ficus carica</name>
    <name type="common">Common fig</name>
    <dbReference type="NCBI Taxonomy" id="3494"/>
    <lineage>
        <taxon>Eukaryota</taxon>
        <taxon>Viridiplantae</taxon>
        <taxon>Streptophyta</taxon>
        <taxon>Embryophyta</taxon>
        <taxon>Tracheophyta</taxon>
        <taxon>Spermatophyta</taxon>
        <taxon>Magnoliopsida</taxon>
        <taxon>eudicotyledons</taxon>
        <taxon>Gunneridae</taxon>
        <taxon>Pentapetalae</taxon>
        <taxon>rosids</taxon>
        <taxon>fabids</taxon>
        <taxon>Rosales</taxon>
        <taxon>Moraceae</taxon>
        <taxon>Ficeae</taxon>
        <taxon>Ficus</taxon>
    </lineage>
</organism>
<reference evidence="2" key="1">
    <citation type="submission" date="2023-07" db="EMBL/GenBank/DDBJ databases">
        <title>draft genome sequence of fig (Ficus carica).</title>
        <authorList>
            <person name="Takahashi T."/>
            <person name="Nishimura K."/>
        </authorList>
    </citation>
    <scope>NUCLEOTIDE SEQUENCE</scope>
</reference>
<dbReference type="AlphaFoldDB" id="A0AA88D344"/>
<accession>A0AA88D344</accession>
<keyword evidence="3" id="KW-1185">Reference proteome</keyword>
<evidence type="ECO:0000256" key="1">
    <source>
        <dbReference type="SAM" id="MobiDB-lite"/>
    </source>
</evidence>
<comment type="caution">
    <text evidence="2">The sequence shown here is derived from an EMBL/GenBank/DDBJ whole genome shotgun (WGS) entry which is preliminary data.</text>
</comment>
<protein>
    <submittedName>
        <fullName evidence="2">Uncharacterized protein</fullName>
    </submittedName>
</protein>
<dbReference type="Proteomes" id="UP001187192">
    <property type="component" value="Unassembled WGS sequence"/>
</dbReference>
<evidence type="ECO:0000313" key="3">
    <source>
        <dbReference type="Proteomes" id="UP001187192"/>
    </source>
</evidence>
<proteinExistence type="predicted"/>
<evidence type="ECO:0000313" key="2">
    <source>
        <dbReference type="EMBL" id="GMN42520.1"/>
    </source>
</evidence>
<feature type="compositionally biased region" description="Basic and acidic residues" evidence="1">
    <location>
        <begin position="48"/>
        <end position="85"/>
    </location>
</feature>
<name>A0AA88D344_FICCA</name>
<gene>
    <name evidence="2" type="ORF">TIFTF001_011732</name>
</gene>
<dbReference type="EMBL" id="BTGU01000014">
    <property type="protein sequence ID" value="GMN42520.1"/>
    <property type="molecule type" value="Genomic_DNA"/>
</dbReference>